<evidence type="ECO:0000256" key="7">
    <source>
        <dbReference type="SAM" id="Phobius"/>
    </source>
</evidence>
<organism evidence="9 10">
    <name type="scientific">Chelonia mydas</name>
    <name type="common">Green sea-turtle</name>
    <name type="synonym">Chelonia agassizi</name>
    <dbReference type="NCBI Taxonomy" id="8469"/>
    <lineage>
        <taxon>Eukaryota</taxon>
        <taxon>Metazoa</taxon>
        <taxon>Chordata</taxon>
        <taxon>Craniata</taxon>
        <taxon>Vertebrata</taxon>
        <taxon>Euteleostomi</taxon>
        <taxon>Archelosauria</taxon>
        <taxon>Testudinata</taxon>
        <taxon>Testudines</taxon>
        <taxon>Cryptodira</taxon>
        <taxon>Durocryptodira</taxon>
        <taxon>Americhelydia</taxon>
        <taxon>Chelonioidea</taxon>
        <taxon>Cheloniidae</taxon>
        <taxon>Chelonia</taxon>
    </lineage>
</organism>
<evidence type="ECO:0000256" key="1">
    <source>
        <dbReference type="ARBA" id="ARBA00004613"/>
    </source>
</evidence>
<dbReference type="PANTHER" id="PTHR15151:SF2">
    <property type="entry name" value="TUMOR NECROSIS FACTOR LIGAND SUPERFAMILY MEMBER 13B"/>
    <property type="match status" value="1"/>
</dbReference>
<reference evidence="10" key="1">
    <citation type="journal article" date="2013" name="Nat. Genet.">
        <title>The draft genomes of soft-shell turtle and green sea turtle yield insights into the development and evolution of the turtle-specific body plan.</title>
        <authorList>
            <person name="Wang Z."/>
            <person name="Pascual-Anaya J."/>
            <person name="Zadissa A."/>
            <person name="Li W."/>
            <person name="Niimura Y."/>
            <person name="Huang Z."/>
            <person name="Li C."/>
            <person name="White S."/>
            <person name="Xiong Z."/>
            <person name="Fang D."/>
            <person name="Wang B."/>
            <person name="Ming Y."/>
            <person name="Chen Y."/>
            <person name="Zheng Y."/>
            <person name="Kuraku S."/>
            <person name="Pignatelli M."/>
            <person name="Herrero J."/>
            <person name="Beal K."/>
            <person name="Nozawa M."/>
            <person name="Li Q."/>
            <person name="Wang J."/>
            <person name="Zhang H."/>
            <person name="Yu L."/>
            <person name="Shigenobu S."/>
            <person name="Wang J."/>
            <person name="Liu J."/>
            <person name="Flicek P."/>
            <person name="Searle S."/>
            <person name="Wang J."/>
            <person name="Kuratani S."/>
            <person name="Yin Y."/>
            <person name="Aken B."/>
            <person name="Zhang G."/>
            <person name="Irie N."/>
        </authorList>
    </citation>
    <scope>NUCLEOTIDE SEQUENCE [LARGE SCALE GENOMIC DNA]</scope>
</reference>
<accession>M7BUI8</accession>
<dbReference type="AlphaFoldDB" id="M7BUI8"/>
<keyword evidence="7" id="KW-1133">Transmembrane helix</keyword>
<evidence type="ECO:0000256" key="2">
    <source>
        <dbReference type="ARBA" id="ARBA00008670"/>
    </source>
</evidence>
<comment type="subcellular location">
    <subcellularLocation>
        <location evidence="1">Secreted</location>
    </subcellularLocation>
</comment>
<dbReference type="PROSITE" id="PS50049">
    <property type="entry name" value="THD_2"/>
    <property type="match status" value="1"/>
</dbReference>
<dbReference type="GO" id="GO:0006955">
    <property type="term" value="P:immune response"/>
    <property type="evidence" value="ECO:0007669"/>
    <property type="project" value="InterPro"/>
</dbReference>
<dbReference type="SUPFAM" id="SSF49842">
    <property type="entry name" value="TNF-like"/>
    <property type="match status" value="1"/>
</dbReference>
<feature type="domain" description="THD" evidence="8">
    <location>
        <begin position="140"/>
        <end position="279"/>
    </location>
</feature>
<dbReference type="InterPro" id="IPR051748">
    <property type="entry name" value="TNF_Ligand_Superfamily"/>
</dbReference>
<dbReference type="GO" id="GO:0005615">
    <property type="term" value="C:extracellular space"/>
    <property type="evidence" value="ECO:0007669"/>
    <property type="project" value="UniProtKB-KW"/>
</dbReference>
<keyword evidence="7" id="KW-0812">Transmembrane</keyword>
<name>M7BUI8_CHEMY</name>
<evidence type="ECO:0000256" key="3">
    <source>
        <dbReference type="ARBA" id="ARBA00022514"/>
    </source>
</evidence>
<dbReference type="PANTHER" id="PTHR15151">
    <property type="entry name" value="PROTEIN EIGER"/>
    <property type="match status" value="1"/>
</dbReference>
<dbReference type="GO" id="GO:0030890">
    <property type="term" value="P:positive regulation of B cell proliferation"/>
    <property type="evidence" value="ECO:0007669"/>
    <property type="project" value="TreeGrafter"/>
</dbReference>
<dbReference type="Proteomes" id="UP000031443">
    <property type="component" value="Unassembled WGS sequence"/>
</dbReference>
<sequence>MDYTPELNVPSGFSKERAEMKSMDCMHIIQQKGTSSSPPALPGAGLGSKGLLSVTFLWLATLLSSSLAAVCLYHILTLKAELATLRSELIYRVQARAPLPQPQDASKEGTLSSSSLQLSEAAARQEIRLPASEAGEVLQACLQLIADSKSNIQQKDDSSIVPWLLSFKRGTALEEQGNKILVKEAGYFFIYGQVLYTDTTFAMGHLIQRKKARVFGDDLSLVTLFRCIQNMPHSYPNNSCYTAGIAKLEEGDELQLTIPRRRAKISLDGDGTFFGAVQLL</sequence>
<evidence type="ECO:0000256" key="4">
    <source>
        <dbReference type="ARBA" id="ARBA00022525"/>
    </source>
</evidence>
<keyword evidence="6" id="KW-0325">Glycoprotein</keyword>
<protein>
    <submittedName>
        <fullName evidence="9">Tumor necrosis factor ligand superfamily member 13B</fullName>
    </submittedName>
</protein>
<keyword evidence="3" id="KW-0202">Cytokine</keyword>
<dbReference type="GO" id="GO:0005125">
    <property type="term" value="F:cytokine activity"/>
    <property type="evidence" value="ECO:0007669"/>
    <property type="project" value="UniProtKB-KW"/>
</dbReference>
<evidence type="ECO:0000313" key="9">
    <source>
        <dbReference type="EMBL" id="EMP39480.1"/>
    </source>
</evidence>
<keyword evidence="7" id="KW-0472">Membrane</keyword>
<dbReference type="InterPro" id="IPR008983">
    <property type="entry name" value="Tumour_necrosis_fac-like_dom"/>
</dbReference>
<evidence type="ECO:0000313" key="10">
    <source>
        <dbReference type="Proteomes" id="UP000031443"/>
    </source>
</evidence>
<feature type="transmembrane region" description="Helical" evidence="7">
    <location>
        <begin position="56"/>
        <end position="76"/>
    </location>
</feature>
<evidence type="ECO:0000256" key="6">
    <source>
        <dbReference type="ARBA" id="ARBA00023180"/>
    </source>
</evidence>
<keyword evidence="10" id="KW-1185">Reference proteome</keyword>
<dbReference type="eggNOG" id="ENOG502RX35">
    <property type="taxonomic scope" value="Eukaryota"/>
</dbReference>
<dbReference type="STRING" id="8469.M7BUI8"/>
<keyword evidence="4" id="KW-0964">Secreted</keyword>
<proteinExistence type="inferred from homology"/>
<comment type="similarity">
    <text evidence="2">Belongs to the tumor necrosis factor family.</text>
</comment>
<dbReference type="GO" id="GO:0005164">
    <property type="term" value="F:tumor necrosis factor receptor binding"/>
    <property type="evidence" value="ECO:0007669"/>
    <property type="project" value="InterPro"/>
</dbReference>
<dbReference type="Gene3D" id="2.60.120.40">
    <property type="match status" value="1"/>
</dbReference>
<evidence type="ECO:0000259" key="8">
    <source>
        <dbReference type="PROSITE" id="PS50049"/>
    </source>
</evidence>
<dbReference type="Pfam" id="PF00229">
    <property type="entry name" value="TNF"/>
    <property type="match status" value="1"/>
</dbReference>
<dbReference type="EMBL" id="KB516472">
    <property type="protein sequence ID" value="EMP39480.1"/>
    <property type="molecule type" value="Genomic_DNA"/>
</dbReference>
<keyword evidence="5" id="KW-1015">Disulfide bond</keyword>
<dbReference type="GO" id="GO:0016020">
    <property type="term" value="C:membrane"/>
    <property type="evidence" value="ECO:0007669"/>
    <property type="project" value="InterPro"/>
</dbReference>
<evidence type="ECO:0000256" key="5">
    <source>
        <dbReference type="ARBA" id="ARBA00023157"/>
    </source>
</evidence>
<dbReference type="CDD" id="cd00184">
    <property type="entry name" value="TNF"/>
    <property type="match status" value="1"/>
</dbReference>
<gene>
    <name evidence="9" type="ORF">UY3_03260</name>
</gene>
<dbReference type="InterPro" id="IPR006052">
    <property type="entry name" value="TNF_dom"/>
</dbReference>